<evidence type="ECO:0000259" key="2">
    <source>
        <dbReference type="Pfam" id="PF01636"/>
    </source>
</evidence>
<proteinExistence type="predicted"/>
<evidence type="ECO:0000313" key="4">
    <source>
        <dbReference type="Proteomes" id="UP000244932"/>
    </source>
</evidence>
<evidence type="ECO:0000313" key="3">
    <source>
        <dbReference type="EMBL" id="SPF28823.1"/>
    </source>
</evidence>
<name>A0A2R8A9C6_9RHOB</name>
<dbReference type="RefSeq" id="WP_108781579.1">
    <property type="nucleotide sequence ID" value="NZ_OMKW01000002.1"/>
</dbReference>
<dbReference type="Pfam" id="PF01636">
    <property type="entry name" value="APH"/>
    <property type="match status" value="1"/>
</dbReference>
<gene>
    <name evidence="3" type="ORF">POI8812_01126</name>
</gene>
<dbReference type="SUPFAM" id="SSF56112">
    <property type="entry name" value="Protein kinase-like (PK-like)"/>
    <property type="match status" value="1"/>
</dbReference>
<organism evidence="3 4">
    <name type="scientific">Pontivivens insulae</name>
    <dbReference type="NCBI Taxonomy" id="1639689"/>
    <lineage>
        <taxon>Bacteria</taxon>
        <taxon>Pseudomonadati</taxon>
        <taxon>Pseudomonadota</taxon>
        <taxon>Alphaproteobacteria</taxon>
        <taxon>Rhodobacterales</taxon>
        <taxon>Paracoccaceae</taxon>
        <taxon>Pontivivens</taxon>
    </lineage>
</organism>
<dbReference type="InterPro" id="IPR011009">
    <property type="entry name" value="Kinase-like_dom_sf"/>
</dbReference>
<accession>A0A2R8A9C6</accession>
<sequence>MDSLPPLAAWGLDGPSPEELTGGSRNTVLRVGDVVLKTTRRSEAALRWLLPVQEAARRAGLLVPRLLESTSGTLSADGWTCEERLDGTAPVAVPASLRPMIKHAHDATYRIAQRPGFASVTDMPARGRHGDVDMDAIPAQIANTLRRVWADMVVERECAIHADIYPENLLIVPDGRLALIDWDEARRDRPVFDLAAFEEHRPAASVAWEVACSWTLEPDYAQRMLARLFSSFPEYA</sequence>
<dbReference type="Gene3D" id="3.90.1200.10">
    <property type="match status" value="1"/>
</dbReference>
<feature type="domain" description="Aminoglycoside phosphotransferase" evidence="2">
    <location>
        <begin position="19"/>
        <end position="196"/>
    </location>
</feature>
<dbReference type="OrthoDB" id="7326703at2"/>
<dbReference type="EMBL" id="OMKW01000002">
    <property type="protein sequence ID" value="SPF28823.1"/>
    <property type="molecule type" value="Genomic_DNA"/>
</dbReference>
<dbReference type="InterPro" id="IPR002575">
    <property type="entry name" value="Aminoglycoside_PTrfase"/>
</dbReference>
<feature type="region of interest" description="Disordered" evidence="1">
    <location>
        <begin position="1"/>
        <end position="23"/>
    </location>
</feature>
<keyword evidence="4" id="KW-1185">Reference proteome</keyword>
<dbReference type="Proteomes" id="UP000244932">
    <property type="component" value="Unassembled WGS sequence"/>
</dbReference>
<protein>
    <recommendedName>
        <fullName evidence="2">Aminoglycoside phosphotransferase domain-containing protein</fullName>
    </recommendedName>
</protein>
<reference evidence="3 4" key="1">
    <citation type="submission" date="2018-03" db="EMBL/GenBank/DDBJ databases">
        <authorList>
            <person name="Keele B.F."/>
        </authorList>
    </citation>
    <scope>NUCLEOTIDE SEQUENCE [LARGE SCALE GENOMIC DNA]</scope>
    <source>
        <strain evidence="3 4">CeCT 8812</strain>
    </source>
</reference>
<dbReference type="AlphaFoldDB" id="A0A2R8A9C6"/>
<evidence type="ECO:0000256" key="1">
    <source>
        <dbReference type="SAM" id="MobiDB-lite"/>
    </source>
</evidence>